<protein>
    <submittedName>
        <fullName evidence="1">Uncharacterized protein</fullName>
    </submittedName>
</protein>
<proteinExistence type="predicted"/>
<dbReference type="AlphaFoldDB" id="W9ZDA5"/>
<dbReference type="EMBL" id="JH659359">
    <property type="protein sequence ID" value="EXK26521.1"/>
    <property type="molecule type" value="Genomic_DNA"/>
</dbReference>
<dbReference type="EMBL" id="JH659359">
    <property type="protein sequence ID" value="EXK26522.1"/>
    <property type="molecule type" value="Genomic_DNA"/>
</dbReference>
<name>W9ZDA5_FUSOX</name>
<gene>
    <name evidence="1" type="ORF">FOMG_16925</name>
</gene>
<reference evidence="1" key="1">
    <citation type="submission" date="2012-04" db="EMBL/GenBank/DDBJ databases">
        <title>The Genome Sequence of Fusarium oxysporum melonis.</title>
        <authorList>
            <consortium name="The Broad Institute Genome Sequencing Platform"/>
            <person name="Ma L.-J."/>
            <person name="Gale L.R."/>
            <person name="Schwartz D.C."/>
            <person name="Zhou S."/>
            <person name="Corby-Kistler H."/>
            <person name="Young S.K."/>
            <person name="Zeng Q."/>
            <person name="Gargeya S."/>
            <person name="Fitzgerald M."/>
            <person name="Haas B."/>
            <person name="Abouelleil A."/>
            <person name="Alvarado L."/>
            <person name="Arachchi H.M."/>
            <person name="Berlin A."/>
            <person name="Brown A."/>
            <person name="Chapman S.B."/>
            <person name="Chen Z."/>
            <person name="Dunbar C."/>
            <person name="Freedman E."/>
            <person name="Gearin G."/>
            <person name="Goldberg J."/>
            <person name="Griggs A."/>
            <person name="Gujja S."/>
            <person name="Heiman D."/>
            <person name="Howarth C."/>
            <person name="Larson L."/>
            <person name="Lui A."/>
            <person name="MacDonald P.J.P."/>
            <person name="Montmayeur A."/>
            <person name="Murphy C."/>
            <person name="Neiman D."/>
            <person name="Pearson M."/>
            <person name="Priest M."/>
            <person name="Roberts A."/>
            <person name="Saif S."/>
            <person name="Shea T."/>
            <person name="Shenoy N."/>
            <person name="Sisk P."/>
            <person name="Stolte C."/>
            <person name="Sykes S."/>
            <person name="Wortman J."/>
            <person name="Nusbaum C."/>
            <person name="Birren B."/>
        </authorList>
    </citation>
    <scope>NUCLEOTIDE SEQUENCE</scope>
    <source>
        <strain evidence="1">26406</strain>
    </source>
</reference>
<sequence>MSADVRMPRSTSARLITDPPYAVFLWLLECLYWLCIASKISADGRISRPASAIFSRFRASRRRNRSDRLSVSIMAYVYSLSYPHSSIVMQRMAGHLAPKGLVLMSAHLPQFIALSRTPELSVFLLSPGYGRTCSFRLKLK</sequence>
<reference evidence="1" key="2">
    <citation type="submission" date="2012-05" db="EMBL/GenBank/DDBJ databases">
        <title>Annotation of the Genome Sequence of Fusarium oxysporum f. sp. melonis 26406.</title>
        <authorList>
            <consortium name="The Broad Institute Genomics Platform"/>
            <person name="Ma L.-J."/>
            <person name="Corby-Kistler H."/>
            <person name="Broz K."/>
            <person name="Gale L.R."/>
            <person name="Jonkers W."/>
            <person name="O'Donnell K."/>
            <person name="Ploetz R."/>
            <person name="Steinberg C."/>
            <person name="Schwartz D.C."/>
            <person name="VanEtten H."/>
            <person name="Zhou S."/>
            <person name="Young S.K."/>
            <person name="Zeng Q."/>
            <person name="Gargeya S."/>
            <person name="Fitzgerald M."/>
            <person name="Abouelleil A."/>
            <person name="Alvarado L."/>
            <person name="Chapman S.B."/>
            <person name="Gainer-Dewar J."/>
            <person name="Goldberg J."/>
            <person name="Griggs A."/>
            <person name="Gujja S."/>
            <person name="Hansen M."/>
            <person name="Howarth C."/>
            <person name="Imamovic A."/>
            <person name="Ireland A."/>
            <person name="Larimer J."/>
            <person name="McCowan C."/>
            <person name="Murphy C."/>
            <person name="Pearson M."/>
            <person name="Poon T.W."/>
            <person name="Priest M."/>
            <person name="Roberts A."/>
            <person name="Saif S."/>
            <person name="Shea T."/>
            <person name="Sykes S."/>
            <person name="Wortman J."/>
            <person name="Nusbaum C."/>
            <person name="Birren B."/>
        </authorList>
    </citation>
    <scope>NUCLEOTIDE SEQUENCE</scope>
    <source>
        <strain evidence="1">26406</strain>
    </source>
</reference>
<accession>W9ZDA5</accession>
<dbReference type="HOGENOM" id="CLU_1835271_0_0_1"/>
<evidence type="ECO:0000313" key="1">
    <source>
        <dbReference type="EMBL" id="EXK26522.1"/>
    </source>
</evidence>
<dbReference type="Proteomes" id="UP000030703">
    <property type="component" value="Unassembled WGS sequence"/>
</dbReference>
<organism evidence="1">
    <name type="scientific">Fusarium oxysporum f. sp. melonis 26406</name>
    <dbReference type="NCBI Taxonomy" id="1089452"/>
    <lineage>
        <taxon>Eukaryota</taxon>
        <taxon>Fungi</taxon>
        <taxon>Dikarya</taxon>
        <taxon>Ascomycota</taxon>
        <taxon>Pezizomycotina</taxon>
        <taxon>Sordariomycetes</taxon>
        <taxon>Hypocreomycetidae</taxon>
        <taxon>Hypocreales</taxon>
        <taxon>Nectriaceae</taxon>
        <taxon>Fusarium</taxon>
        <taxon>Fusarium oxysporum species complex</taxon>
    </lineage>
</organism>
<dbReference type="VEuPathDB" id="FungiDB:FOMG_16925"/>